<feature type="coiled-coil region" evidence="1">
    <location>
        <begin position="49"/>
        <end position="97"/>
    </location>
</feature>
<keyword evidence="5" id="KW-1185">Reference proteome</keyword>
<dbReference type="OrthoDB" id="2564918at2759"/>
<reference evidence="4" key="4">
    <citation type="submission" date="2024-02" db="EMBL/GenBank/DDBJ databases">
        <title>Comparative genomics of Cryptococcus and Kwoniella reveals pathogenesis evolution and contrasting modes of karyotype evolution via chromosome fusion or intercentromeric recombination.</title>
        <authorList>
            <person name="Coelho M.A."/>
            <person name="David-Palma M."/>
            <person name="Shea T."/>
            <person name="Bowers K."/>
            <person name="McGinley-Smith S."/>
            <person name="Mohammad A.W."/>
            <person name="Gnirke A."/>
            <person name="Yurkov A.M."/>
            <person name="Nowrousian M."/>
            <person name="Sun S."/>
            <person name="Cuomo C.A."/>
            <person name="Heitman J."/>
        </authorList>
    </citation>
    <scope>NUCLEOTIDE SEQUENCE</scope>
    <source>
        <strain evidence="4">CBS 10737</strain>
    </source>
</reference>
<name>A0A1B9I3R0_9TREE</name>
<feature type="compositionally biased region" description="Low complexity" evidence="2">
    <location>
        <begin position="1"/>
        <end position="13"/>
    </location>
</feature>
<evidence type="ECO:0000256" key="1">
    <source>
        <dbReference type="SAM" id="Coils"/>
    </source>
</evidence>
<dbReference type="KEGG" id="kpin:30171852"/>
<feature type="coiled-coil region" evidence="1">
    <location>
        <begin position="222"/>
        <end position="327"/>
    </location>
</feature>
<feature type="compositionally biased region" description="Polar residues" evidence="2">
    <location>
        <begin position="21"/>
        <end position="32"/>
    </location>
</feature>
<gene>
    <name evidence="3" type="ORF">I206_03483</name>
    <name evidence="4" type="ORF">I206_105617</name>
</gene>
<dbReference type="EMBL" id="KI894010">
    <property type="protein sequence ID" value="OCF50164.1"/>
    <property type="molecule type" value="Genomic_DNA"/>
</dbReference>
<reference evidence="3" key="3">
    <citation type="submission" date="2016-07" db="EMBL/GenBank/DDBJ databases">
        <title>Evolution of pathogenesis and genome organization in the Tremellales.</title>
        <authorList>
            <person name="Cuomo C."/>
            <person name="Litvintseva A."/>
            <person name="Heitman J."/>
            <person name="Chen Y."/>
            <person name="Sun S."/>
            <person name="Springer D."/>
            <person name="Dromer F."/>
            <person name="Young S."/>
            <person name="Zeng Q."/>
            <person name="Chapman S."/>
            <person name="Gujja S."/>
            <person name="Saif S."/>
            <person name="Birren B."/>
        </authorList>
    </citation>
    <scope>NUCLEOTIDE SEQUENCE</scope>
    <source>
        <strain evidence="3">CBS 10737</strain>
    </source>
</reference>
<dbReference type="GeneID" id="30171852"/>
<evidence type="ECO:0000313" key="4">
    <source>
        <dbReference type="EMBL" id="WWC71659.1"/>
    </source>
</evidence>
<evidence type="ECO:0000313" key="5">
    <source>
        <dbReference type="Proteomes" id="UP000094020"/>
    </source>
</evidence>
<sequence>MTSSPTASQSSWSLIDEEETNIASSSTSTLDHNIQPAIGPTALPDLDENDILRSRISDLELKNTIYEQQIKEHEYTTFNQSEEIAEIRQRLNELEDERIYISAGLDPSRKELESDIRKLELSIGEEGDKTRNEMLIEYKKHLKSNGENIEPSKKDFAELEVISSNQSKRIKELTNQLNQMNDENYQKELLNYELQYIIQSIEIVHIKVNNELKELGIENHKLDNYIHSINNIEKRYKKKLEERGNQLKVEYENKQNDIKLENDKNLELKTKNKKTEKEIKHLKKNNDKLSKIIEKVKSENDDMTTQLEESQVEIDRLKEEIKDKLKIVEK</sequence>
<dbReference type="AlphaFoldDB" id="A0A1B9I3R0"/>
<proteinExistence type="predicted"/>
<feature type="region of interest" description="Disordered" evidence="2">
    <location>
        <begin position="1"/>
        <end position="41"/>
    </location>
</feature>
<organism evidence="3">
    <name type="scientific">Kwoniella pini CBS 10737</name>
    <dbReference type="NCBI Taxonomy" id="1296096"/>
    <lineage>
        <taxon>Eukaryota</taxon>
        <taxon>Fungi</taxon>
        <taxon>Dikarya</taxon>
        <taxon>Basidiomycota</taxon>
        <taxon>Agaricomycotina</taxon>
        <taxon>Tremellomycetes</taxon>
        <taxon>Tremellales</taxon>
        <taxon>Cryptococcaceae</taxon>
        <taxon>Kwoniella</taxon>
    </lineage>
</organism>
<feature type="coiled-coil region" evidence="1">
    <location>
        <begin position="163"/>
        <end position="190"/>
    </location>
</feature>
<reference evidence="3" key="1">
    <citation type="submission" date="2013-07" db="EMBL/GenBank/DDBJ databases">
        <title>The Genome Sequence of Cryptococcus pinus CBS10737.</title>
        <authorList>
            <consortium name="The Broad Institute Genome Sequencing Platform"/>
            <person name="Cuomo C."/>
            <person name="Litvintseva A."/>
            <person name="Chen Y."/>
            <person name="Heitman J."/>
            <person name="Sun S."/>
            <person name="Springer D."/>
            <person name="Dromer F."/>
            <person name="Young S.K."/>
            <person name="Zeng Q."/>
            <person name="Gargeya S."/>
            <person name="Fitzgerald M."/>
            <person name="Abouelleil A."/>
            <person name="Alvarado L."/>
            <person name="Berlin A.M."/>
            <person name="Chapman S.B."/>
            <person name="Dewar J."/>
            <person name="Goldberg J."/>
            <person name="Griggs A."/>
            <person name="Gujja S."/>
            <person name="Hansen M."/>
            <person name="Howarth C."/>
            <person name="Imamovic A."/>
            <person name="Larimer J."/>
            <person name="McCowan C."/>
            <person name="Murphy C."/>
            <person name="Pearson M."/>
            <person name="Priest M."/>
            <person name="Roberts A."/>
            <person name="Saif S."/>
            <person name="Shea T."/>
            <person name="Sykes S."/>
            <person name="Wortman J."/>
            <person name="Nusbaum C."/>
            <person name="Birren B."/>
        </authorList>
    </citation>
    <scope>NUCLEOTIDE SEQUENCE [LARGE SCALE GENOMIC DNA]</scope>
    <source>
        <strain evidence="3">CBS 10737</strain>
    </source>
</reference>
<protein>
    <submittedName>
        <fullName evidence="3">Uncharacterized protein</fullName>
    </submittedName>
</protein>
<dbReference type="EMBL" id="CP144525">
    <property type="protein sequence ID" value="WWC71659.1"/>
    <property type="molecule type" value="Genomic_DNA"/>
</dbReference>
<evidence type="ECO:0000313" key="3">
    <source>
        <dbReference type="EMBL" id="OCF50164.1"/>
    </source>
</evidence>
<dbReference type="RefSeq" id="XP_019011383.1">
    <property type="nucleotide sequence ID" value="XM_019155229.1"/>
</dbReference>
<accession>A0A1B9I3R0</accession>
<keyword evidence="1" id="KW-0175">Coiled coil</keyword>
<reference evidence="4" key="2">
    <citation type="submission" date="2013-07" db="EMBL/GenBank/DDBJ databases">
        <authorList>
            <consortium name="The Broad Institute Genome Sequencing Platform"/>
            <person name="Cuomo C."/>
            <person name="Litvintseva A."/>
            <person name="Chen Y."/>
            <person name="Heitman J."/>
            <person name="Sun S."/>
            <person name="Springer D."/>
            <person name="Dromer F."/>
            <person name="Young S.K."/>
            <person name="Zeng Q."/>
            <person name="Gargeya S."/>
            <person name="Fitzgerald M."/>
            <person name="Abouelleil A."/>
            <person name="Alvarado L."/>
            <person name="Berlin A.M."/>
            <person name="Chapman S.B."/>
            <person name="Dewar J."/>
            <person name="Goldberg J."/>
            <person name="Griggs A."/>
            <person name="Gujja S."/>
            <person name="Hansen M."/>
            <person name="Howarth C."/>
            <person name="Imamovic A."/>
            <person name="Larimer J."/>
            <person name="McCowan C."/>
            <person name="Murphy C."/>
            <person name="Pearson M."/>
            <person name="Priest M."/>
            <person name="Roberts A."/>
            <person name="Saif S."/>
            <person name="Shea T."/>
            <person name="Sykes S."/>
            <person name="Wortman J."/>
            <person name="Nusbaum C."/>
            <person name="Birren B."/>
        </authorList>
    </citation>
    <scope>NUCLEOTIDE SEQUENCE</scope>
    <source>
        <strain evidence="4">CBS 10737</strain>
    </source>
</reference>
<evidence type="ECO:0000256" key="2">
    <source>
        <dbReference type="SAM" id="MobiDB-lite"/>
    </source>
</evidence>
<dbReference type="Proteomes" id="UP000094020">
    <property type="component" value="Chromosome 7"/>
</dbReference>